<dbReference type="AlphaFoldDB" id="N1QK03"/>
<dbReference type="RefSeq" id="XP_016760261.1">
    <property type="nucleotide sequence ID" value="XM_016907710.1"/>
</dbReference>
<accession>N1QK03</accession>
<dbReference type="EMBL" id="KB456265">
    <property type="protein sequence ID" value="EMF12140.1"/>
    <property type="molecule type" value="Genomic_DNA"/>
</dbReference>
<proteinExistence type="predicted"/>
<evidence type="ECO:0000313" key="1">
    <source>
        <dbReference type="EMBL" id="EMF12140.1"/>
    </source>
</evidence>
<evidence type="ECO:0000313" key="2">
    <source>
        <dbReference type="Proteomes" id="UP000016931"/>
    </source>
</evidence>
<protein>
    <submittedName>
        <fullName evidence="1">Uncharacterized protein</fullName>
    </submittedName>
</protein>
<sequence>MTNDDAQLSAVFRVLNIPELLQLILLEVANTEAYACGVTSLFALQRVSRSFQEAILSSSILQGSKLCLRRTNAATGRIREYDPLDWLLAQTGTWRTTWSSDWMSVNATRKITLLLNSGAETPEWMSNNDLASWRQVPSQALKSRALHIRTYRYVLGEVRHLGDCIYENNVPVGVVHDKLNDLASLEGSTSLDGCAIRESSVYKAW</sequence>
<keyword evidence="2" id="KW-1185">Reference proteome</keyword>
<organism evidence="1 2">
    <name type="scientific">Sphaerulina musiva (strain SO2202)</name>
    <name type="common">Poplar stem canker fungus</name>
    <name type="synonym">Septoria musiva</name>
    <dbReference type="NCBI Taxonomy" id="692275"/>
    <lineage>
        <taxon>Eukaryota</taxon>
        <taxon>Fungi</taxon>
        <taxon>Dikarya</taxon>
        <taxon>Ascomycota</taxon>
        <taxon>Pezizomycotina</taxon>
        <taxon>Dothideomycetes</taxon>
        <taxon>Dothideomycetidae</taxon>
        <taxon>Mycosphaerellales</taxon>
        <taxon>Mycosphaerellaceae</taxon>
        <taxon>Sphaerulina</taxon>
    </lineage>
</organism>
<dbReference type="HOGENOM" id="CLU_1338251_0_0_1"/>
<dbReference type="GeneID" id="27904847"/>
<gene>
    <name evidence="1" type="ORF">SEPMUDRAFT_156977</name>
</gene>
<reference evidence="1 2" key="1">
    <citation type="journal article" date="2012" name="PLoS Pathog.">
        <title>Diverse lifestyles and strategies of plant pathogenesis encoded in the genomes of eighteen Dothideomycetes fungi.</title>
        <authorList>
            <person name="Ohm R.A."/>
            <person name="Feau N."/>
            <person name="Henrissat B."/>
            <person name="Schoch C.L."/>
            <person name="Horwitz B.A."/>
            <person name="Barry K.W."/>
            <person name="Condon B.J."/>
            <person name="Copeland A.C."/>
            <person name="Dhillon B."/>
            <person name="Glaser F."/>
            <person name="Hesse C.N."/>
            <person name="Kosti I."/>
            <person name="LaButti K."/>
            <person name="Lindquist E.A."/>
            <person name="Lucas S."/>
            <person name="Salamov A.A."/>
            <person name="Bradshaw R.E."/>
            <person name="Ciuffetti L."/>
            <person name="Hamelin R.C."/>
            <person name="Kema G.H.J."/>
            <person name="Lawrence C."/>
            <person name="Scott J.A."/>
            <person name="Spatafora J.W."/>
            <person name="Turgeon B.G."/>
            <person name="de Wit P.J.G.M."/>
            <person name="Zhong S."/>
            <person name="Goodwin S.B."/>
            <person name="Grigoriev I.V."/>
        </authorList>
    </citation>
    <scope>NUCLEOTIDE SEQUENCE [LARGE SCALE GENOMIC DNA]</scope>
    <source>
        <strain evidence="1 2">SO2202</strain>
    </source>
</reference>
<dbReference type="Proteomes" id="UP000016931">
    <property type="component" value="Unassembled WGS sequence"/>
</dbReference>
<name>N1QK03_SPHMS</name>